<dbReference type="GO" id="GO:0006950">
    <property type="term" value="P:response to stress"/>
    <property type="evidence" value="ECO:0007669"/>
    <property type="project" value="TreeGrafter"/>
</dbReference>
<dbReference type="SMART" id="SM00347">
    <property type="entry name" value="HTH_MARR"/>
    <property type="match status" value="1"/>
</dbReference>
<dbReference type="InterPro" id="IPR036388">
    <property type="entry name" value="WH-like_DNA-bd_sf"/>
</dbReference>
<keyword evidence="7" id="KW-1185">Reference proteome</keyword>
<dbReference type="InterPro" id="IPR039422">
    <property type="entry name" value="MarR/SlyA-like"/>
</dbReference>
<accession>A0A4Z0BDX7</accession>
<feature type="domain" description="HTH marR-type" evidence="5">
    <location>
        <begin position="50"/>
        <end position="184"/>
    </location>
</feature>
<dbReference type="PANTHER" id="PTHR33164:SF64">
    <property type="entry name" value="TRANSCRIPTIONAL REGULATOR SLYA"/>
    <property type="match status" value="1"/>
</dbReference>
<reference evidence="6 7" key="1">
    <citation type="submission" date="2019-03" db="EMBL/GenBank/DDBJ databases">
        <title>Ramlibacter sp. 18x22-1, whole genome shotgun sequence.</title>
        <authorList>
            <person name="Zhang X."/>
            <person name="Feng G."/>
            <person name="Zhu H."/>
        </authorList>
    </citation>
    <scope>NUCLEOTIDE SEQUENCE [LARGE SCALE GENOMIC DNA]</scope>
    <source>
        <strain evidence="6 7">18x22-1</strain>
    </source>
</reference>
<evidence type="ECO:0000313" key="6">
    <source>
        <dbReference type="EMBL" id="TFY97010.1"/>
    </source>
</evidence>
<dbReference type="PANTHER" id="PTHR33164">
    <property type="entry name" value="TRANSCRIPTIONAL REGULATOR, MARR FAMILY"/>
    <property type="match status" value="1"/>
</dbReference>
<dbReference type="Proteomes" id="UP000297839">
    <property type="component" value="Unassembled WGS sequence"/>
</dbReference>
<evidence type="ECO:0000259" key="5">
    <source>
        <dbReference type="PROSITE" id="PS50995"/>
    </source>
</evidence>
<dbReference type="PRINTS" id="PR00598">
    <property type="entry name" value="HTHMARR"/>
</dbReference>
<dbReference type="EMBL" id="SMLK01000009">
    <property type="protein sequence ID" value="TFY97010.1"/>
    <property type="molecule type" value="Genomic_DNA"/>
</dbReference>
<dbReference type="InterPro" id="IPR000835">
    <property type="entry name" value="HTH_MarR-typ"/>
</dbReference>
<protein>
    <submittedName>
        <fullName evidence="6">MarR family transcriptional regulator</fullName>
    </submittedName>
</protein>
<gene>
    <name evidence="6" type="ORF">EZ216_19285</name>
</gene>
<comment type="caution">
    <text evidence="6">The sequence shown here is derived from an EMBL/GenBank/DDBJ whole genome shotgun (WGS) entry which is preliminary data.</text>
</comment>
<sequence length="197" mass="22108">MKRSRPRAPPPRRCWTRPPRPERPAQRGRRAAAPSLINWYIIYRVTDRISGRFGFLVNEVSRLYSLQFDRLAREKLGLTQAQCRVLAVLARHGEALSQAEVADKLGLTPMAVAKLVDRLADGGWLERRGHESDRRINRLHLAPRAVKALEQALVLGDELTRDALSDLSAAERTVLVKLLGRARTRLLETAAAPSEPA</sequence>
<proteinExistence type="predicted"/>
<dbReference type="PROSITE" id="PS50995">
    <property type="entry name" value="HTH_MARR_2"/>
    <property type="match status" value="1"/>
</dbReference>
<name>A0A4Z0BDX7_9BURK</name>
<dbReference type="OrthoDB" id="4549026at2"/>
<organism evidence="6 7">
    <name type="scientific">Ramlibacter humi</name>
    <dbReference type="NCBI Taxonomy" id="2530451"/>
    <lineage>
        <taxon>Bacteria</taxon>
        <taxon>Pseudomonadati</taxon>
        <taxon>Pseudomonadota</taxon>
        <taxon>Betaproteobacteria</taxon>
        <taxon>Burkholderiales</taxon>
        <taxon>Comamonadaceae</taxon>
        <taxon>Ramlibacter</taxon>
    </lineage>
</organism>
<keyword evidence="1" id="KW-0805">Transcription regulation</keyword>
<feature type="region of interest" description="Disordered" evidence="4">
    <location>
        <begin position="1"/>
        <end position="29"/>
    </location>
</feature>
<dbReference type="Gene3D" id="1.10.10.10">
    <property type="entry name" value="Winged helix-like DNA-binding domain superfamily/Winged helix DNA-binding domain"/>
    <property type="match status" value="1"/>
</dbReference>
<dbReference type="GO" id="GO:0003677">
    <property type="term" value="F:DNA binding"/>
    <property type="evidence" value="ECO:0007669"/>
    <property type="project" value="UniProtKB-KW"/>
</dbReference>
<evidence type="ECO:0000313" key="7">
    <source>
        <dbReference type="Proteomes" id="UP000297839"/>
    </source>
</evidence>
<keyword evidence="3" id="KW-0804">Transcription</keyword>
<dbReference type="InterPro" id="IPR036390">
    <property type="entry name" value="WH_DNA-bd_sf"/>
</dbReference>
<keyword evidence="2" id="KW-0238">DNA-binding</keyword>
<evidence type="ECO:0000256" key="4">
    <source>
        <dbReference type="SAM" id="MobiDB-lite"/>
    </source>
</evidence>
<dbReference type="AlphaFoldDB" id="A0A4Z0BDX7"/>
<evidence type="ECO:0000256" key="3">
    <source>
        <dbReference type="ARBA" id="ARBA00023163"/>
    </source>
</evidence>
<dbReference type="SUPFAM" id="SSF46785">
    <property type="entry name" value="Winged helix' DNA-binding domain"/>
    <property type="match status" value="1"/>
</dbReference>
<evidence type="ECO:0000256" key="2">
    <source>
        <dbReference type="ARBA" id="ARBA00023125"/>
    </source>
</evidence>
<dbReference type="GO" id="GO:0003700">
    <property type="term" value="F:DNA-binding transcription factor activity"/>
    <property type="evidence" value="ECO:0007669"/>
    <property type="project" value="InterPro"/>
</dbReference>
<evidence type="ECO:0000256" key="1">
    <source>
        <dbReference type="ARBA" id="ARBA00023015"/>
    </source>
</evidence>
<dbReference type="Pfam" id="PF12802">
    <property type="entry name" value="MarR_2"/>
    <property type="match status" value="1"/>
</dbReference>